<dbReference type="InterPro" id="IPR016095">
    <property type="entry name" value="Ribosomal_uL1_3-a/b-sand"/>
</dbReference>
<evidence type="ECO:0000256" key="3">
    <source>
        <dbReference type="ARBA" id="ARBA00023274"/>
    </source>
</evidence>
<dbReference type="FunFam" id="3.30.190.20:FF:000009">
    <property type="entry name" value="Ribosomal protein L10a"/>
    <property type="match status" value="1"/>
</dbReference>
<dbReference type="FunFam" id="3.30.190.20:FF:000006">
    <property type="entry name" value="Ribosomal protein"/>
    <property type="match status" value="1"/>
</dbReference>
<protein>
    <recommendedName>
        <fullName evidence="4">Ribosomal protein</fullName>
    </recommendedName>
</protein>
<proteinExistence type="inferred from homology"/>
<accession>A0A8S1GP06</accession>
<comment type="similarity">
    <text evidence="1 4">Belongs to the universal ribosomal protein uL1 family.</text>
</comment>
<evidence type="ECO:0000256" key="4">
    <source>
        <dbReference type="RuleBase" id="RU000659"/>
    </source>
</evidence>
<dbReference type="GO" id="GO:0006412">
    <property type="term" value="P:translation"/>
    <property type="evidence" value="ECO:0007669"/>
    <property type="project" value="InterPro"/>
</dbReference>
<dbReference type="PANTHER" id="PTHR23105">
    <property type="entry name" value="RIBOSOMAL PROTEIN L7AE FAMILY MEMBER"/>
    <property type="match status" value="1"/>
</dbReference>
<dbReference type="InterPro" id="IPR023674">
    <property type="entry name" value="Ribosomal_uL1-like"/>
</dbReference>
<dbReference type="Pfam" id="PF00687">
    <property type="entry name" value="Ribosomal_L1"/>
    <property type="match status" value="1"/>
</dbReference>
<organism evidence="5 6">
    <name type="scientific">Caenorhabditis auriculariae</name>
    <dbReference type="NCBI Taxonomy" id="2777116"/>
    <lineage>
        <taxon>Eukaryota</taxon>
        <taxon>Metazoa</taxon>
        <taxon>Ecdysozoa</taxon>
        <taxon>Nematoda</taxon>
        <taxon>Chromadorea</taxon>
        <taxon>Rhabditida</taxon>
        <taxon>Rhabditina</taxon>
        <taxon>Rhabditomorpha</taxon>
        <taxon>Rhabditoidea</taxon>
        <taxon>Rhabditidae</taxon>
        <taxon>Peloderinae</taxon>
        <taxon>Caenorhabditis</taxon>
    </lineage>
</organism>
<dbReference type="Gene3D" id="3.40.50.790">
    <property type="match status" value="1"/>
</dbReference>
<evidence type="ECO:0000313" key="5">
    <source>
        <dbReference type="EMBL" id="CAD6184601.1"/>
    </source>
</evidence>
<dbReference type="PIRSF" id="PIRSF002155">
    <property type="entry name" value="Ribosomal_L1"/>
    <property type="match status" value="1"/>
</dbReference>
<reference evidence="5" key="1">
    <citation type="submission" date="2020-10" db="EMBL/GenBank/DDBJ databases">
        <authorList>
            <person name="Kikuchi T."/>
        </authorList>
    </citation>
    <scope>NUCLEOTIDE SEQUENCE</scope>
    <source>
        <strain evidence="5">NKZ352</strain>
    </source>
</reference>
<dbReference type="SUPFAM" id="SSF56808">
    <property type="entry name" value="Ribosomal protein L1"/>
    <property type="match status" value="1"/>
</dbReference>
<dbReference type="EMBL" id="CAJGYM010000001">
    <property type="protein sequence ID" value="CAD6184601.1"/>
    <property type="molecule type" value="Genomic_DNA"/>
</dbReference>
<name>A0A8S1GP06_9PELO</name>
<dbReference type="InterPro" id="IPR002143">
    <property type="entry name" value="Ribosomal_uL1"/>
</dbReference>
<evidence type="ECO:0000313" key="6">
    <source>
        <dbReference type="Proteomes" id="UP000835052"/>
    </source>
</evidence>
<evidence type="ECO:0000256" key="2">
    <source>
        <dbReference type="ARBA" id="ARBA00022980"/>
    </source>
</evidence>
<comment type="caution">
    <text evidence="5">The sequence shown here is derived from an EMBL/GenBank/DDBJ whole genome shotgun (WGS) entry which is preliminary data.</text>
</comment>
<dbReference type="InterPro" id="IPR028364">
    <property type="entry name" value="Ribosomal_uL1/biogenesis"/>
</dbReference>
<dbReference type="Proteomes" id="UP000835052">
    <property type="component" value="Unassembled WGS sequence"/>
</dbReference>
<sequence>MSKVSRDTLNEAVADILKGSQDKKRKFRESVELQIGLKNYDPQKDKRFSGSVRLKYVPRPSMKVCVFGDQHHLDEANANNIPAMSADDLKKLNKNKKLIKKLAKGYDAFLASESLIKQIPRILGPGLNKAGKFPSVVTHAESLQSKSDELRATIKFQMKKVLCLSVAVGHVELSQEELVSNISLAINFLVSLLKKNWQNVRSLNIKTTMGKPQRLY</sequence>
<keyword evidence="2 4" id="KW-0689">Ribosomal protein</keyword>
<dbReference type="GO" id="GO:0003735">
    <property type="term" value="F:structural constituent of ribosome"/>
    <property type="evidence" value="ECO:0007669"/>
    <property type="project" value="InterPro"/>
</dbReference>
<dbReference type="FunFam" id="3.40.50.790:FF:000002">
    <property type="entry name" value="Ribosomal protein"/>
    <property type="match status" value="1"/>
</dbReference>
<keyword evidence="3 4" id="KW-0687">Ribonucleoprotein</keyword>
<dbReference type="GO" id="GO:0015934">
    <property type="term" value="C:large ribosomal subunit"/>
    <property type="evidence" value="ECO:0007669"/>
    <property type="project" value="InterPro"/>
</dbReference>
<dbReference type="Gene3D" id="3.30.190.20">
    <property type="match status" value="1"/>
</dbReference>
<keyword evidence="6" id="KW-1185">Reference proteome</keyword>
<dbReference type="CDD" id="cd00403">
    <property type="entry name" value="Ribosomal_L1"/>
    <property type="match status" value="1"/>
</dbReference>
<dbReference type="OrthoDB" id="2449818at2759"/>
<dbReference type="InterPro" id="IPR023673">
    <property type="entry name" value="Ribosomal_uL1_CS"/>
</dbReference>
<gene>
    <name evidence="5" type="ORF">CAUJ_LOCUS520</name>
</gene>
<dbReference type="GO" id="GO:0003723">
    <property type="term" value="F:RNA binding"/>
    <property type="evidence" value="ECO:0007669"/>
    <property type="project" value="InterPro"/>
</dbReference>
<dbReference type="AlphaFoldDB" id="A0A8S1GP06"/>
<evidence type="ECO:0000256" key="1">
    <source>
        <dbReference type="ARBA" id="ARBA00010531"/>
    </source>
</evidence>
<dbReference type="InterPro" id="IPR050257">
    <property type="entry name" value="eL8/uL1-like"/>
</dbReference>
<dbReference type="PROSITE" id="PS01199">
    <property type="entry name" value="RIBOSOMAL_L1"/>
    <property type="match status" value="1"/>
</dbReference>